<feature type="compositionally biased region" description="Gly residues" evidence="1">
    <location>
        <begin position="187"/>
        <end position="196"/>
    </location>
</feature>
<dbReference type="EMBL" id="JARKIF010000014">
    <property type="protein sequence ID" value="KAJ7623692.1"/>
    <property type="molecule type" value="Genomic_DNA"/>
</dbReference>
<accession>A0AAD7BKE8</accession>
<dbReference type="Proteomes" id="UP001221142">
    <property type="component" value="Unassembled WGS sequence"/>
</dbReference>
<organism evidence="3 4">
    <name type="scientific">Roridomyces roridus</name>
    <dbReference type="NCBI Taxonomy" id="1738132"/>
    <lineage>
        <taxon>Eukaryota</taxon>
        <taxon>Fungi</taxon>
        <taxon>Dikarya</taxon>
        <taxon>Basidiomycota</taxon>
        <taxon>Agaricomycotina</taxon>
        <taxon>Agaricomycetes</taxon>
        <taxon>Agaricomycetidae</taxon>
        <taxon>Agaricales</taxon>
        <taxon>Marasmiineae</taxon>
        <taxon>Mycenaceae</taxon>
        <taxon>Roridomyces</taxon>
    </lineage>
</organism>
<comment type="caution">
    <text evidence="3">The sequence shown here is derived from an EMBL/GenBank/DDBJ whole genome shotgun (WGS) entry which is preliminary data.</text>
</comment>
<feature type="region of interest" description="Disordered" evidence="1">
    <location>
        <begin position="232"/>
        <end position="271"/>
    </location>
</feature>
<evidence type="ECO:0000256" key="1">
    <source>
        <dbReference type="SAM" id="MobiDB-lite"/>
    </source>
</evidence>
<feature type="compositionally biased region" description="Acidic residues" evidence="1">
    <location>
        <begin position="258"/>
        <end position="267"/>
    </location>
</feature>
<evidence type="ECO:0000259" key="2">
    <source>
        <dbReference type="Pfam" id="PF08549"/>
    </source>
</evidence>
<feature type="domain" description="SWI/SNF and RSC complexes subunit Ssr4 N-terminal" evidence="2">
    <location>
        <begin position="22"/>
        <end position="144"/>
    </location>
</feature>
<protein>
    <recommendedName>
        <fullName evidence="2">SWI/SNF and RSC complexes subunit Ssr4 N-terminal domain-containing protein</fullName>
    </recommendedName>
</protein>
<proteinExistence type="predicted"/>
<dbReference type="AlphaFoldDB" id="A0AAD7BKE8"/>
<feature type="region of interest" description="Disordered" evidence="1">
    <location>
        <begin position="173"/>
        <end position="196"/>
    </location>
</feature>
<reference evidence="3" key="1">
    <citation type="submission" date="2023-03" db="EMBL/GenBank/DDBJ databases">
        <title>Massive genome expansion in bonnet fungi (Mycena s.s.) driven by repeated elements and novel gene families across ecological guilds.</title>
        <authorList>
            <consortium name="Lawrence Berkeley National Laboratory"/>
            <person name="Harder C.B."/>
            <person name="Miyauchi S."/>
            <person name="Viragh M."/>
            <person name="Kuo A."/>
            <person name="Thoen E."/>
            <person name="Andreopoulos B."/>
            <person name="Lu D."/>
            <person name="Skrede I."/>
            <person name="Drula E."/>
            <person name="Henrissat B."/>
            <person name="Morin E."/>
            <person name="Kohler A."/>
            <person name="Barry K."/>
            <person name="LaButti K."/>
            <person name="Morin E."/>
            <person name="Salamov A."/>
            <person name="Lipzen A."/>
            <person name="Mereny Z."/>
            <person name="Hegedus B."/>
            <person name="Baldrian P."/>
            <person name="Stursova M."/>
            <person name="Weitz H."/>
            <person name="Taylor A."/>
            <person name="Grigoriev I.V."/>
            <person name="Nagy L.G."/>
            <person name="Martin F."/>
            <person name="Kauserud H."/>
        </authorList>
    </citation>
    <scope>NUCLEOTIDE SEQUENCE</scope>
    <source>
        <strain evidence="3">9284</strain>
    </source>
</reference>
<evidence type="ECO:0000313" key="4">
    <source>
        <dbReference type="Proteomes" id="UP001221142"/>
    </source>
</evidence>
<evidence type="ECO:0000313" key="3">
    <source>
        <dbReference type="EMBL" id="KAJ7623692.1"/>
    </source>
</evidence>
<dbReference type="InterPro" id="IPR013859">
    <property type="entry name" value="Ssr4_N"/>
</dbReference>
<gene>
    <name evidence="3" type="ORF">FB45DRAFT_926484</name>
</gene>
<feature type="compositionally biased region" description="Basic and acidic residues" evidence="1">
    <location>
        <begin position="236"/>
        <end position="246"/>
    </location>
</feature>
<keyword evidence="4" id="KW-1185">Reference proteome</keyword>
<name>A0AAD7BKE8_9AGAR</name>
<dbReference type="GO" id="GO:0006338">
    <property type="term" value="P:chromatin remodeling"/>
    <property type="evidence" value="ECO:0007669"/>
    <property type="project" value="InterPro"/>
</dbReference>
<sequence>MQAQLQAEGICLRFPENLGLHREVSMEMAMSYLLRAAQSVNVPYSLGFIDKPQEGQLILIFLPGNSGFPVDGLRYQDTETRYVVPGPQAREIEVQEMKFGFVPGGDSGAWRMRRRYRMIKGGHPQLVLVHYTRGPLAQIIPALMTQPVRSYPLRNINETPMYVLGEKAGQKAYPPGAGGGPGPPPGAMGGGGMGGGGMGGGPMGGPMGPMGGMNFGPQQPGAMVAQQNNNMAMMEQQRRRQEEQRGRAVSGARPPRVEEDDSGDETENISTRSLALTRYRRNHDIMAEVFTHAAYFSKNPPPEPPTYKNLFSKADLDAKTEKLKADIEAMQARAAERRLARSADNDAAFGDVSMGAIGEGIAV</sequence>
<dbReference type="Pfam" id="PF08549">
    <property type="entry name" value="SWI-SNF_Ssr4_N"/>
    <property type="match status" value="1"/>
</dbReference>